<reference evidence="1" key="2">
    <citation type="submission" date="2020-06" db="EMBL/GenBank/DDBJ databases">
        <authorList>
            <person name="Sheffer M."/>
        </authorList>
    </citation>
    <scope>NUCLEOTIDE SEQUENCE</scope>
</reference>
<protein>
    <submittedName>
        <fullName evidence="1">Uncharacterized protein</fullName>
    </submittedName>
</protein>
<comment type="caution">
    <text evidence="1">The sequence shown here is derived from an EMBL/GenBank/DDBJ whole genome shotgun (WGS) entry which is preliminary data.</text>
</comment>
<dbReference type="EMBL" id="JABXBU010000012">
    <property type="protein sequence ID" value="KAF8789103.1"/>
    <property type="molecule type" value="Genomic_DNA"/>
</dbReference>
<evidence type="ECO:0000313" key="1">
    <source>
        <dbReference type="EMBL" id="KAF8789103.1"/>
    </source>
</evidence>
<dbReference type="Proteomes" id="UP000807504">
    <property type="component" value="Unassembled WGS sequence"/>
</dbReference>
<organism evidence="1 2">
    <name type="scientific">Argiope bruennichi</name>
    <name type="common">Wasp spider</name>
    <name type="synonym">Aranea bruennichi</name>
    <dbReference type="NCBI Taxonomy" id="94029"/>
    <lineage>
        <taxon>Eukaryota</taxon>
        <taxon>Metazoa</taxon>
        <taxon>Ecdysozoa</taxon>
        <taxon>Arthropoda</taxon>
        <taxon>Chelicerata</taxon>
        <taxon>Arachnida</taxon>
        <taxon>Araneae</taxon>
        <taxon>Araneomorphae</taxon>
        <taxon>Entelegynae</taxon>
        <taxon>Araneoidea</taxon>
        <taxon>Araneidae</taxon>
        <taxon>Argiope</taxon>
    </lineage>
</organism>
<sequence>MKLKQIGEIPVTVTAHRSLNQTKGLCGNLGEKEFQRDLEADILNNLREQKIPSKWREDTSIGNSAADDGLVTVCLFTCPPNIFALQQELDEFRSLP</sequence>
<accession>A0A8T0FJV9</accession>
<proteinExistence type="predicted"/>
<evidence type="ECO:0000313" key="2">
    <source>
        <dbReference type="Proteomes" id="UP000807504"/>
    </source>
</evidence>
<dbReference type="AlphaFoldDB" id="A0A8T0FJV9"/>
<gene>
    <name evidence="1" type="ORF">HNY73_007073</name>
</gene>
<reference evidence="1" key="1">
    <citation type="journal article" date="2020" name="bioRxiv">
        <title>Chromosome-level reference genome of the European wasp spider Argiope bruennichi: a resource for studies on range expansion and evolutionary adaptation.</title>
        <authorList>
            <person name="Sheffer M.M."/>
            <person name="Hoppe A."/>
            <person name="Krehenwinkel H."/>
            <person name="Uhl G."/>
            <person name="Kuss A.W."/>
            <person name="Jensen L."/>
            <person name="Jensen C."/>
            <person name="Gillespie R.G."/>
            <person name="Hoff K.J."/>
            <person name="Prost S."/>
        </authorList>
    </citation>
    <scope>NUCLEOTIDE SEQUENCE</scope>
</reference>
<name>A0A8T0FJV9_ARGBR</name>
<keyword evidence="2" id="KW-1185">Reference proteome</keyword>